<keyword evidence="2" id="KW-0560">Oxidoreductase</keyword>
<dbReference type="AlphaFoldDB" id="A0A2G8SMX8"/>
<dbReference type="SUPFAM" id="SSF51395">
    <property type="entry name" value="FMN-linked oxidoreductases"/>
    <property type="match status" value="1"/>
</dbReference>
<dbReference type="Pfam" id="PF01070">
    <property type="entry name" value="FMN_dh"/>
    <property type="match status" value="1"/>
</dbReference>
<dbReference type="Proteomes" id="UP000230002">
    <property type="component" value="Unassembled WGS sequence"/>
</dbReference>
<feature type="domain" description="FMN hydroxy acid dehydrogenase" evidence="4">
    <location>
        <begin position="87"/>
        <end position="491"/>
    </location>
</feature>
<evidence type="ECO:0000256" key="2">
    <source>
        <dbReference type="ARBA" id="ARBA00023002"/>
    </source>
</evidence>
<sequence>MRDGRSSEPGITQPAGTKRPHAFPPHPTSASDLYCNPALTTMSQDGTPATAGAGSPDPSQDQRSYGASVGRWSGYVRELFSNPNGPLLGSVEPDKIEEAAREKLKDSPGAWGFLYGNAGTGETHRANRNAFARWQIVPRMLRDVTHRNVETTLFGVTYPSPLLIAPIGAQSCFHPDAELATARAAGALNVPLVVSGASSRSLEAIADANGPNSGRWFQIYWPRSDVYTLSLLRRAKASGYSALVVTVDTMSIGWRPADLDRAFLPFVHGVGIQVGLSDPEFMKAQGKEPHAEEDAPQFPYDAAKIRVLYAQGDRLTRERVELAAAWGKEVVNGTYRTWEDVRFLRKNWEGPVVVKGLLAVQDIEIAIDEGIDGVIVSNHGGRQVDGSISSLVALERIMKSQKVKEAQASGKFTILFDSGIRTGSDIFRALALGAQGVLLGRPYAYGLVIAGQAGVEAAIKNVLADFELTLGLAGHKTVADIQGKADEVLIRAE</sequence>
<dbReference type="PANTHER" id="PTHR10578">
    <property type="entry name" value="S -2-HYDROXY-ACID OXIDASE-RELATED"/>
    <property type="match status" value="1"/>
</dbReference>
<dbReference type="InterPro" id="IPR037396">
    <property type="entry name" value="FMN_HAD"/>
</dbReference>
<comment type="cofactor">
    <cofactor evidence="1">
        <name>FMN</name>
        <dbReference type="ChEBI" id="CHEBI:58210"/>
    </cofactor>
</comment>
<dbReference type="PROSITE" id="PS51349">
    <property type="entry name" value="FMN_HYDROXY_ACID_DH_2"/>
    <property type="match status" value="1"/>
</dbReference>
<protein>
    <recommendedName>
        <fullName evidence="4">FMN hydroxy acid dehydrogenase domain-containing protein</fullName>
    </recommendedName>
</protein>
<proteinExistence type="predicted"/>
<feature type="compositionally biased region" description="Polar residues" evidence="3">
    <location>
        <begin position="38"/>
        <end position="47"/>
    </location>
</feature>
<dbReference type="PROSITE" id="PS00557">
    <property type="entry name" value="FMN_HYDROXY_ACID_DH_1"/>
    <property type="match status" value="1"/>
</dbReference>
<evidence type="ECO:0000313" key="6">
    <source>
        <dbReference type="Proteomes" id="UP000230002"/>
    </source>
</evidence>
<dbReference type="InterPro" id="IPR013785">
    <property type="entry name" value="Aldolase_TIM"/>
</dbReference>
<dbReference type="EMBL" id="AYKW01000004">
    <property type="protein sequence ID" value="PIL35099.1"/>
    <property type="molecule type" value="Genomic_DNA"/>
</dbReference>
<keyword evidence="6" id="KW-1185">Reference proteome</keyword>
<accession>A0A2G8SMX8</accession>
<dbReference type="InterPro" id="IPR008259">
    <property type="entry name" value="FMN_hydac_DH_AS"/>
</dbReference>
<organism evidence="5 6">
    <name type="scientific">Ganoderma sinense ZZ0214-1</name>
    <dbReference type="NCBI Taxonomy" id="1077348"/>
    <lineage>
        <taxon>Eukaryota</taxon>
        <taxon>Fungi</taxon>
        <taxon>Dikarya</taxon>
        <taxon>Basidiomycota</taxon>
        <taxon>Agaricomycotina</taxon>
        <taxon>Agaricomycetes</taxon>
        <taxon>Polyporales</taxon>
        <taxon>Polyporaceae</taxon>
        <taxon>Ganoderma</taxon>
    </lineage>
</organism>
<name>A0A2G8SMX8_9APHY</name>
<evidence type="ECO:0000313" key="5">
    <source>
        <dbReference type="EMBL" id="PIL35099.1"/>
    </source>
</evidence>
<dbReference type="GO" id="GO:0016491">
    <property type="term" value="F:oxidoreductase activity"/>
    <property type="evidence" value="ECO:0007669"/>
    <property type="project" value="UniProtKB-KW"/>
</dbReference>
<dbReference type="OrthoDB" id="25826at2759"/>
<dbReference type="PANTHER" id="PTHR10578:SF143">
    <property type="entry name" value="FMN-DEPENDENT ALPHA-HYDROXY ACID DEHYDROGENASE PB1A11.03"/>
    <property type="match status" value="1"/>
</dbReference>
<evidence type="ECO:0000256" key="1">
    <source>
        <dbReference type="ARBA" id="ARBA00001917"/>
    </source>
</evidence>
<dbReference type="Gene3D" id="3.20.20.70">
    <property type="entry name" value="Aldolase class I"/>
    <property type="match status" value="1"/>
</dbReference>
<comment type="caution">
    <text evidence="5">The sequence shown here is derived from an EMBL/GenBank/DDBJ whole genome shotgun (WGS) entry which is preliminary data.</text>
</comment>
<dbReference type="InterPro" id="IPR000262">
    <property type="entry name" value="FMN-dep_DH"/>
</dbReference>
<reference evidence="5 6" key="1">
    <citation type="journal article" date="2015" name="Sci. Rep.">
        <title>Chromosome-level genome map provides insights into diverse defense mechanisms in the medicinal fungus Ganoderma sinense.</title>
        <authorList>
            <person name="Zhu Y."/>
            <person name="Xu J."/>
            <person name="Sun C."/>
            <person name="Zhou S."/>
            <person name="Xu H."/>
            <person name="Nelson D.R."/>
            <person name="Qian J."/>
            <person name="Song J."/>
            <person name="Luo H."/>
            <person name="Xiang L."/>
            <person name="Li Y."/>
            <person name="Xu Z."/>
            <person name="Ji A."/>
            <person name="Wang L."/>
            <person name="Lu S."/>
            <person name="Hayward A."/>
            <person name="Sun W."/>
            <person name="Li X."/>
            <person name="Schwartz D.C."/>
            <person name="Wang Y."/>
            <person name="Chen S."/>
        </authorList>
    </citation>
    <scope>NUCLEOTIDE SEQUENCE [LARGE SCALE GENOMIC DNA]</scope>
    <source>
        <strain evidence="5 6">ZZ0214-1</strain>
    </source>
</reference>
<feature type="region of interest" description="Disordered" evidence="3">
    <location>
        <begin position="1"/>
        <end position="67"/>
    </location>
</feature>
<evidence type="ECO:0000256" key="3">
    <source>
        <dbReference type="SAM" id="MobiDB-lite"/>
    </source>
</evidence>
<gene>
    <name evidence="5" type="ORF">GSI_02887</name>
</gene>
<dbReference type="STRING" id="1077348.A0A2G8SMX8"/>
<evidence type="ECO:0000259" key="4">
    <source>
        <dbReference type="PROSITE" id="PS51349"/>
    </source>
</evidence>